<name>A0ABS6BWK7_9CLOT</name>
<feature type="transmembrane region" description="Helical" evidence="1">
    <location>
        <begin position="59"/>
        <end position="77"/>
    </location>
</feature>
<reference evidence="3 4" key="1">
    <citation type="submission" date="2021-06" db="EMBL/GenBank/DDBJ databases">
        <title>Clostridia strains as spoilage organisms.</title>
        <authorList>
            <person name="Wambui J."/>
            <person name="Stephan R."/>
            <person name="Stevens M.J.A."/>
        </authorList>
    </citation>
    <scope>NUCLEOTIDE SEQUENCE [LARGE SCALE GENOMIC DNA]</scope>
    <source>
        <strain evidence="3 4">DSM 14204</strain>
    </source>
</reference>
<gene>
    <name evidence="3" type="ORF">KPL37_11855</name>
</gene>
<dbReference type="InterPro" id="IPR043717">
    <property type="entry name" value="DUF5658"/>
</dbReference>
<evidence type="ECO:0000313" key="4">
    <source>
        <dbReference type="Proteomes" id="UP000776252"/>
    </source>
</evidence>
<feature type="transmembrane region" description="Helical" evidence="1">
    <location>
        <begin position="98"/>
        <end position="118"/>
    </location>
</feature>
<feature type="domain" description="DUF5658" evidence="2">
    <location>
        <begin position="21"/>
        <end position="114"/>
    </location>
</feature>
<sequence length="124" mass="14265">MSFIISLIKRSDLALIRKKLITIYILNVTDIIFTIFLLNTGMFMEVNSIMAPLVNNRKLFSIIIKLVIPFVLLLVVSKRMKDATEKQLHQANIMINGCLILYVLINISHIIWCVLFVFTNAKII</sequence>
<proteinExistence type="predicted"/>
<protein>
    <recommendedName>
        <fullName evidence="2">DUF5658 domain-containing protein</fullName>
    </recommendedName>
</protein>
<keyword evidence="4" id="KW-1185">Reference proteome</keyword>
<dbReference type="Proteomes" id="UP000776252">
    <property type="component" value="Unassembled WGS sequence"/>
</dbReference>
<feature type="transmembrane region" description="Helical" evidence="1">
    <location>
        <begin position="21"/>
        <end position="39"/>
    </location>
</feature>
<keyword evidence="1" id="KW-0812">Transmembrane</keyword>
<keyword evidence="1" id="KW-0472">Membrane</keyword>
<dbReference type="Pfam" id="PF18902">
    <property type="entry name" value="DUF5658"/>
    <property type="match status" value="1"/>
</dbReference>
<keyword evidence="1" id="KW-1133">Transmembrane helix</keyword>
<evidence type="ECO:0000259" key="2">
    <source>
        <dbReference type="Pfam" id="PF18902"/>
    </source>
</evidence>
<dbReference type="EMBL" id="JAHLDV010000026">
    <property type="protein sequence ID" value="MBU3160438.1"/>
    <property type="molecule type" value="Genomic_DNA"/>
</dbReference>
<comment type="caution">
    <text evidence="3">The sequence shown here is derived from an EMBL/GenBank/DDBJ whole genome shotgun (WGS) entry which is preliminary data.</text>
</comment>
<organism evidence="3 4">
    <name type="scientific">Clostridium frigoris</name>
    <dbReference type="NCBI Taxonomy" id="205327"/>
    <lineage>
        <taxon>Bacteria</taxon>
        <taxon>Bacillati</taxon>
        <taxon>Bacillota</taxon>
        <taxon>Clostridia</taxon>
        <taxon>Eubacteriales</taxon>
        <taxon>Clostridiaceae</taxon>
        <taxon>Clostridium</taxon>
    </lineage>
</organism>
<dbReference type="RefSeq" id="WP_216149589.1">
    <property type="nucleotide sequence ID" value="NZ_JAHLDV010000026.1"/>
</dbReference>
<evidence type="ECO:0000313" key="3">
    <source>
        <dbReference type="EMBL" id="MBU3160438.1"/>
    </source>
</evidence>
<accession>A0ABS6BWK7</accession>
<evidence type="ECO:0000256" key="1">
    <source>
        <dbReference type="SAM" id="Phobius"/>
    </source>
</evidence>